<evidence type="ECO:0000313" key="2">
    <source>
        <dbReference type="Proteomes" id="UP001216674"/>
    </source>
</evidence>
<evidence type="ECO:0000313" key="1">
    <source>
        <dbReference type="EMBL" id="MDF3837910.1"/>
    </source>
</evidence>
<dbReference type="RefSeq" id="WP_276267993.1">
    <property type="nucleotide sequence ID" value="NZ_JARJLM010000546.1"/>
</dbReference>
<name>A0ABT6AZ68_9BURK</name>
<protein>
    <submittedName>
        <fullName evidence="1">Uncharacterized protein</fullName>
    </submittedName>
</protein>
<gene>
    <name evidence="1" type="ORF">P3W85_34000</name>
</gene>
<keyword evidence="2" id="KW-1185">Reference proteome</keyword>
<accession>A0ABT6AZ68</accession>
<sequence>MPQTFECRTSLPGTASAAWRRATTAQGIDDELFPWLCNATLAGLKKTMARRPQHLLPNACHRSRKPD</sequence>
<comment type="caution">
    <text evidence="1">The sequence shown here is derived from an EMBL/GenBank/DDBJ whole genome shotgun (WGS) entry which is preliminary data.</text>
</comment>
<dbReference type="EMBL" id="JARJLM010000546">
    <property type="protein sequence ID" value="MDF3837910.1"/>
    <property type="molecule type" value="Genomic_DNA"/>
</dbReference>
<dbReference type="Proteomes" id="UP001216674">
    <property type="component" value="Unassembled WGS sequence"/>
</dbReference>
<organism evidence="1 2">
    <name type="scientific">Cupriavidus basilensis</name>
    <dbReference type="NCBI Taxonomy" id="68895"/>
    <lineage>
        <taxon>Bacteria</taxon>
        <taxon>Pseudomonadati</taxon>
        <taxon>Pseudomonadota</taxon>
        <taxon>Betaproteobacteria</taxon>
        <taxon>Burkholderiales</taxon>
        <taxon>Burkholderiaceae</taxon>
        <taxon>Cupriavidus</taxon>
    </lineage>
</organism>
<proteinExistence type="predicted"/>
<reference evidence="1 2" key="1">
    <citation type="submission" date="2023-03" db="EMBL/GenBank/DDBJ databases">
        <title>Draft assemblies of triclosan tolerant bacteria isolated from returned activated sludge.</title>
        <authorList>
            <person name="Van Hamelsveld S."/>
        </authorList>
    </citation>
    <scope>NUCLEOTIDE SEQUENCE [LARGE SCALE GENOMIC DNA]</scope>
    <source>
        <strain evidence="1 2">GW210010_S58</strain>
    </source>
</reference>